<reference evidence="5 6" key="1">
    <citation type="submission" date="2017-12" db="EMBL/GenBank/DDBJ databases">
        <title>Phylogenetic diversity of female urinary microbiome.</title>
        <authorList>
            <person name="Thomas-White K."/>
            <person name="Wolfe A.J."/>
        </authorList>
    </citation>
    <scope>NUCLEOTIDE SEQUENCE [LARGE SCALE GENOMIC DNA]</scope>
    <source>
        <strain evidence="5 6">UMB0402</strain>
    </source>
</reference>
<gene>
    <name evidence="5" type="ORF">CYJ19_09455</name>
</gene>
<dbReference type="GO" id="GO:0000976">
    <property type="term" value="F:transcription cis-regulatory region binding"/>
    <property type="evidence" value="ECO:0007669"/>
    <property type="project" value="TreeGrafter"/>
</dbReference>
<dbReference type="STRING" id="33007.HMPREF3198_02131"/>
<evidence type="ECO:0000256" key="2">
    <source>
        <dbReference type="ARBA" id="ARBA00023125"/>
    </source>
</evidence>
<dbReference type="SUPFAM" id="SSF53822">
    <property type="entry name" value="Periplasmic binding protein-like I"/>
    <property type="match status" value="1"/>
</dbReference>
<dbReference type="EMBL" id="PKKO01000005">
    <property type="protein sequence ID" value="PKY71926.1"/>
    <property type="molecule type" value="Genomic_DNA"/>
</dbReference>
<dbReference type="InterPro" id="IPR000843">
    <property type="entry name" value="HTH_LacI"/>
</dbReference>
<organism evidence="5 6">
    <name type="scientific">Winkia neuii</name>
    <dbReference type="NCBI Taxonomy" id="33007"/>
    <lineage>
        <taxon>Bacteria</taxon>
        <taxon>Bacillati</taxon>
        <taxon>Actinomycetota</taxon>
        <taxon>Actinomycetes</taxon>
        <taxon>Actinomycetales</taxon>
        <taxon>Actinomycetaceae</taxon>
        <taxon>Winkia</taxon>
    </lineage>
</organism>
<dbReference type="CDD" id="cd01392">
    <property type="entry name" value="HTH_LacI"/>
    <property type="match status" value="1"/>
</dbReference>
<evidence type="ECO:0000256" key="1">
    <source>
        <dbReference type="ARBA" id="ARBA00023015"/>
    </source>
</evidence>
<dbReference type="SMART" id="SM00354">
    <property type="entry name" value="HTH_LACI"/>
    <property type="match status" value="1"/>
</dbReference>
<sequence length="341" mass="36578">MASRRVTLKDVAKHTGRSVSTVSLALRGDRRISEPVRLVIEQAAKQLGYRADLSGVLLSQTKPKILGIVASFDQELHTSYTKEILALAHKDKFRVLTENIALYANLHDPLDKLAQFRVDTVIAINPPDDARGLHPQVVIGQESPYAHADLVASDNTVGAAELVEHLYSFGHRKIIYLDGPDGVSAQKRAASIQAAAKKIGLQVKRWRAGNTLSAGYKAATSVLADLWGTAAAPLTECSAIVCYNDQCAQGAYLALLKSGLSVPTDVSLAGFDNSAIAASCAFSITSVDRHPKEVAAAAYGRAKERHAGSVEAPRELHCATSLKIRSTTGPANYLNSFKRLN</sequence>
<dbReference type="AlphaFoldDB" id="A0A2I1ILD1"/>
<proteinExistence type="predicted"/>
<dbReference type="Gene3D" id="3.40.50.2300">
    <property type="match status" value="2"/>
</dbReference>
<dbReference type="Pfam" id="PF13377">
    <property type="entry name" value="Peripla_BP_3"/>
    <property type="match status" value="1"/>
</dbReference>
<accession>A0A2I1ILD1</accession>
<dbReference type="Gene3D" id="1.10.260.40">
    <property type="entry name" value="lambda repressor-like DNA-binding domains"/>
    <property type="match status" value="1"/>
</dbReference>
<dbReference type="RefSeq" id="WP_024331747.1">
    <property type="nucleotide sequence ID" value="NZ_JASOXK010000006.1"/>
</dbReference>
<dbReference type="PANTHER" id="PTHR30146:SF153">
    <property type="entry name" value="LACTOSE OPERON REPRESSOR"/>
    <property type="match status" value="1"/>
</dbReference>
<keyword evidence="1" id="KW-0805">Transcription regulation</keyword>
<evidence type="ECO:0000313" key="5">
    <source>
        <dbReference type="EMBL" id="PKY71926.1"/>
    </source>
</evidence>
<dbReference type="Proteomes" id="UP000235122">
    <property type="component" value="Unassembled WGS sequence"/>
</dbReference>
<comment type="caution">
    <text evidence="5">The sequence shown here is derived from an EMBL/GenBank/DDBJ whole genome shotgun (WGS) entry which is preliminary data.</text>
</comment>
<dbReference type="PROSITE" id="PS50932">
    <property type="entry name" value="HTH_LACI_2"/>
    <property type="match status" value="1"/>
</dbReference>
<dbReference type="SUPFAM" id="SSF47413">
    <property type="entry name" value="lambda repressor-like DNA-binding domains"/>
    <property type="match status" value="1"/>
</dbReference>
<evidence type="ECO:0000256" key="3">
    <source>
        <dbReference type="ARBA" id="ARBA00023163"/>
    </source>
</evidence>
<feature type="domain" description="HTH lacI-type" evidence="4">
    <location>
        <begin position="6"/>
        <end position="60"/>
    </location>
</feature>
<dbReference type="GeneID" id="35866967"/>
<dbReference type="PANTHER" id="PTHR30146">
    <property type="entry name" value="LACI-RELATED TRANSCRIPTIONAL REPRESSOR"/>
    <property type="match status" value="1"/>
</dbReference>
<dbReference type="InterPro" id="IPR046335">
    <property type="entry name" value="LacI/GalR-like_sensor"/>
</dbReference>
<dbReference type="Pfam" id="PF00356">
    <property type="entry name" value="LacI"/>
    <property type="match status" value="1"/>
</dbReference>
<evidence type="ECO:0000259" key="4">
    <source>
        <dbReference type="PROSITE" id="PS50932"/>
    </source>
</evidence>
<evidence type="ECO:0000313" key="6">
    <source>
        <dbReference type="Proteomes" id="UP000235122"/>
    </source>
</evidence>
<keyword evidence="6" id="KW-1185">Reference proteome</keyword>
<protein>
    <submittedName>
        <fullName evidence="5">LacI family transcriptional regulator</fullName>
    </submittedName>
</protein>
<dbReference type="GO" id="GO:0003700">
    <property type="term" value="F:DNA-binding transcription factor activity"/>
    <property type="evidence" value="ECO:0007669"/>
    <property type="project" value="TreeGrafter"/>
</dbReference>
<name>A0A2I1ILD1_9ACTO</name>
<keyword evidence="2" id="KW-0238">DNA-binding</keyword>
<keyword evidence="3" id="KW-0804">Transcription</keyword>
<dbReference type="InterPro" id="IPR010982">
    <property type="entry name" value="Lambda_DNA-bd_dom_sf"/>
</dbReference>
<dbReference type="InterPro" id="IPR028082">
    <property type="entry name" value="Peripla_BP_I"/>
</dbReference>
<dbReference type="CDD" id="cd06267">
    <property type="entry name" value="PBP1_LacI_sugar_binding-like"/>
    <property type="match status" value="1"/>
</dbReference>